<sequence>IIAQFALCRKTSRTGFCKKHQTACNIHRYVMHQLINERCPICKEGLIYSYLFIYFT</sequence>
<dbReference type="AlphaFoldDB" id="A0A2I1GAD7"/>
<dbReference type="EMBL" id="LLXI01000264">
    <property type="protein sequence ID" value="PKY43610.1"/>
    <property type="molecule type" value="Genomic_DNA"/>
</dbReference>
<keyword evidence="2" id="KW-1185">Reference proteome</keyword>
<gene>
    <name evidence="1" type="ORF">RhiirA4_398943</name>
</gene>
<feature type="non-terminal residue" evidence="1">
    <location>
        <position position="56"/>
    </location>
</feature>
<organism evidence="1 2">
    <name type="scientific">Rhizophagus irregularis</name>
    <dbReference type="NCBI Taxonomy" id="588596"/>
    <lineage>
        <taxon>Eukaryota</taxon>
        <taxon>Fungi</taxon>
        <taxon>Fungi incertae sedis</taxon>
        <taxon>Mucoromycota</taxon>
        <taxon>Glomeromycotina</taxon>
        <taxon>Glomeromycetes</taxon>
        <taxon>Glomerales</taxon>
        <taxon>Glomeraceae</taxon>
        <taxon>Rhizophagus</taxon>
    </lineage>
</organism>
<evidence type="ECO:0000313" key="2">
    <source>
        <dbReference type="Proteomes" id="UP000234323"/>
    </source>
</evidence>
<protein>
    <submittedName>
        <fullName evidence="1">Uncharacterized protein</fullName>
    </submittedName>
</protein>
<dbReference type="VEuPathDB" id="FungiDB:RhiirFUN_013677"/>
<comment type="caution">
    <text evidence="1">The sequence shown here is derived from an EMBL/GenBank/DDBJ whole genome shotgun (WGS) entry which is preliminary data.</text>
</comment>
<dbReference type="Proteomes" id="UP000234323">
    <property type="component" value="Unassembled WGS sequence"/>
</dbReference>
<reference evidence="1 2" key="1">
    <citation type="submission" date="2015-10" db="EMBL/GenBank/DDBJ databases">
        <title>Genome analyses suggest a sexual origin of heterokaryosis in a supposedly ancient asexual fungus.</title>
        <authorList>
            <person name="Ropars J."/>
            <person name="Sedzielewska K."/>
            <person name="Noel J."/>
            <person name="Charron P."/>
            <person name="Farinelli L."/>
            <person name="Marton T."/>
            <person name="Kruger M."/>
            <person name="Pelin A."/>
            <person name="Brachmann A."/>
            <person name="Corradi N."/>
        </authorList>
    </citation>
    <scope>NUCLEOTIDE SEQUENCE [LARGE SCALE GENOMIC DNA]</scope>
    <source>
        <strain evidence="1 2">A4</strain>
    </source>
</reference>
<feature type="non-terminal residue" evidence="1">
    <location>
        <position position="1"/>
    </location>
</feature>
<accession>A0A2I1GAD7</accession>
<proteinExistence type="predicted"/>
<name>A0A2I1GAD7_9GLOM</name>
<evidence type="ECO:0000313" key="1">
    <source>
        <dbReference type="EMBL" id="PKY43610.1"/>
    </source>
</evidence>